<proteinExistence type="predicted"/>
<accession>C0GDP8</accession>
<organism evidence="2 3">
    <name type="scientific">Dethiobacter alkaliphilus AHT 1</name>
    <dbReference type="NCBI Taxonomy" id="555088"/>
    <lineage>
        <taxon>Bacteria</taxon>
        <taxon>Bacillati</taxon>
        <taxon>Bacillota</taxon>
        <taxon>Dethiobacteria</taxon>
        <taxon>Dethiobacterales</taxon>
        <taxon>Dethiobacteraceae</taxon>
        <taxon>Dethiobacter</taxon>
    </lineage>
</organism>
<evidence type="ECO:0000313" key="3">
    <source>
        <dbReference type="Proteomes" id="UP000006443"/>
    </source>
</evidence>
<feature type="domain" description="Putative Se/S carrier protein-like" evidence="1">
    <location>
        <begin position="5"/>
        <end position="71"/>
    </location>
</feature>
<comment type="caution">
    <text evidence="2">The sequence shown here is derived from an EMBL/GenBank/DDBJ whole genome shotgun (WGS) entry which is preliminary data.</text>
</comment>
<reference evidence="2 3" key="1">
    <citation type="submission" date="2009-02" db="EMBL/GenBank/DDBJ databases">
        <title>Sequencing of the draft genome and assembly of Dethiobacter alkaliphilus AHT 1.</title>
        <authorList>
            <consortium name="US DOE Joint Genome Institute (JGI-PGF)"/>
            <person name="Lucas S."/>
            <person name="Copeland A."/>
            <person name="Lapidus A."/>
            <person name="Glavina del Rio T."/>
            <person name="Dalin E."/>
            <person name="Tice H."/>
            <person name="Bruce D."/>
            <person name="Goodwin L."/>
            <person name="Pitluck S."/>
            <person name="Larimer F."/>
            <person name="Land M.L."/>
            <person name="Hauser L."/>
            <person name="Muyzer G."/>
        </authorList>
    </citation>
    <scope>NUCLEOTIDE SEQUENCE [LARGE SCALE GENOMIC DNA]</scope>
    <source>
        <strain evidence="2 3">AHT 1</strain>
    </source>
</reference>
<dbReference type="InterPro" id="IPR021778">
    <property type="entry name" value="Se/S_carrier-like"/>
</dbReference>
<dbReference type="RefSeq" id="WP_008514475.1">
    <property type="nucleotide sequence ID" value="NZ_ACJM01000002.1"/>
</dbReference>
<dbReference type="AlphaFoldDB" id="C0GDP8"/>
<name>C0GDP8_DETAL</name>
<dbReference type="EMBL" id="ACJM01000002">
    <property type="protein sequence ID" value="EEG78531.1"/>
    <property type="molecule type" value="Genomic_DNA"/>
</dbReference>
<evidence type="ECO:0000259" key="1">
    <source>
        <dbReference type="Pfam" id="PF11823"/>
    </source>
</evidence>
<dbReference type="STRING" id="555088.DealDRAFT_0461"/>
<dbReference type="Proteomes" id="UP000006443">
    <property type="component" value="Unassembled WGS sequence"/>
</dbReference>
<sequence length="93" mass="10376">MERFYVGTFHSVSHALRFEKLLKNHNLDVAMIPVPRVISSSCGIAARFSEQALPSVQALLTEDGDDVESIYLLSYEGKKVHAERLAGPWDNDS</sequence>
<protein>
    <recommendedName>
        <fullName evidence="1">Putative Se/S carrier protein-like domain-containing protein</fullName>
    </recommendedName>
</protein>
<keyword evidence="3" id="KW-1185">Reference proteome</keyword>
<dbReference type="eggNOG" id="ENOG5033A63">
    <property type="taxonomic scope" value="Bacteria"/>
</dbReference>
<dbReference type="Pfam" id="PF11823">
    <property type="entry name" value="Se_S_carrier"/>
    <property type="match status" value="1"/>
</dbReference>
<gene>
    <name evidence="2" type="ORF">DealDRAFT_0461</name>
</gene>
<evidence type="ECO:0000313" key="2">
    <source>
        <dbReference type="EMBL" id="EEG78531.1"/>
    </source>
</evidence>